<dbReference type="Pfam" id="PF04542">
    <property type="entry name" value="Sigma70_r2"/>
    <property type="match status" value="1"/>
</dbReference>
<dbReference type="InterPro" id="IPR013324">
    <property type="entry name" value="RNA_pol_sigma_r3/r4-like"/>
</dbReference>
<evidence type="ECO:0000313" key="2">
    <source>
        <dbReference type="EMBL" id="PQP79867.1"/>
    </source>
</evidence>
<dbReference type="InterPro" id="IPR036388">
    <property type="entry name" value="WH-like_DNA-bd_sf"/>
</dbReference>
<proteinExistence type="predicted"/>
<dbReference type="InterPro" id="IPR007627">
    <property type="entry name" value="RNA_pol_sigma70_r2"/>
</dbReference>
<gene>
    <name evidence="2" type="ORF">C6B37_00670</name>
</gene>
<dbReference type="InterPro" id="IPR013325">
    <property type="entry name" value="RNA_pol_sigma_r2"/>
</dbReference>
<sequence length="210" mass="25126">MLRKELFKDFLKNKKNLTIRYQLIDLHLPLVNKLVKQFKYYPRVLQKEDLYQERVLGLIKALNHYQDLGYDFISYAAPTIKSEIRELIRKIHSPSLPQKNHKTDNLSFREEFYEPYQINKLNPHQLWLKQVNHEIFLKKMKTKLSENEFQIIHLSFGVPLGNINEEYQRCYTNTEIAEKLNLSLKQVENIKNIAIKKLKKQKTLKTIACP</sequence>
<dbReference type="NCBIfam" id="TIGR02937">
    <property type="entry name" value="sigma70-ECF"/>
    <property type="match status" value="1"/>
</dbReference>
<dbReference type="SUPFAM" id="SSF88946">
    <property type="entry name" value="Sigma2 domain of RNA polymerase sigma factors"/>
    <property type="match status" value="1"/>
</dbReference>
<evidence type="ECO:0000259" key="1">
    <source>
        <dbReference type="Pfam" id="PF04542"/>
    </source>
</evidence>
<dbReference type="GO" id="GO:0006352">
    <property type="term" value="P:DNA-templated transcription initiation"/>
    <property type="evidence" value="ECO:0007669"/>
    <property type="project" value="InterPro"/>
</dbReference>
<evidence type="ECO:0000313" key="3">
    <source>
        <dbReference type="Proteomes" id="UP000238672"/>
    </source>
</evidence>
<dbReference type="GO" id="GO:0003700">
    <property type="term" value="F:DNA-binding transcription factor activity"/>
    <property type="evidence" value="ECO:0007669"/>
    <property type="project" value="InterPro"/>
</dbReference>
<dbReference type="InterPro" id="IPR050239">
    <property type="entry name" value="Sigma-70_RNA_pol_init_factors"/>
</dbReference>
<dbReference type="AlphaFoldDB" id="A0A2S8NV29"/>
<dbReference type="PANTHER" id="PTHR30603">
    <property type="entry name" value="RNA POLYMERASE SIGMA FACTOR RPO"/>
    <property type="match status" value="1"/>
</dbReference>
<dbReference type="PANTHER" id="PTHR30603:SF17">
    <property type="entry name" value="RNA POLYMERASE SIGMA-G FACTOR"/>
    <property type="match status" value="1"/>
</dbReference>
<dbReference type="EMBL" id="PUUG01000009">
    <property type="protein sequence ID" value="PQP79867.1"/>
    <property type="molecule type" value="Genomic_DNA"/>
</dbReference>
<keyword evidence="3" id="KW-1185">Reference proteome</keyword>
<accession>A0A2S8NV29</accession>
<protein>
    <submittedName>
        <fullName evidence="2">RNA polymerase subunit sigma-70</fullName>
    </submittedName>
</protein>
<feature type="domain" description="RNA polymerase sigma-70 region 2" evidence="1">
    <location>
        <begin position="23"/>
        <end position="90"/>
    </location>
</feature>
<organism evidence="2 3">
    <name type="scientific">Candidatus Phytoplasma phoenicium</name>
    <dbReference type="NCBI Taxonomy" id="198422"/>
    <lineage>
        <taxon>Bacteria</taxon>
        <taxon>Bacillati</taxon>
        <taxon>Mycoplasmatota</taxon>
        <taxon>Mollicutes</taxon>
        <taxon>Acholeplasmatales</taxon>
        <taxon>Acholeplasmataceae</taxon>
        <taxon>Candidatus Phytoplasma</taxon>
        <taxon>16SrIX (Pigeon pea witches'-broom group)</taxon>
    </lineage>
</organism>
<comment type="caution">
    <text evidence="2">The sequence shown here is derived from an EMBL/GenBank/DDBJ whole genome shotgun (WGS) entry which is preliminary data.</text>
</comment>
<dbReference type="SUPFAM" id="SSF88659">
    <property type="entry name" value="Sigma3 and sigma4 domains of RNA polymerase sigma factors"/>
    <property type="match status" value="1"/>
</dbReference>
<name>A0A2S8NV29_9MOLU</name>
<dbReference type="Proteomes" id="UP000238672">
    <property type="component" value="Unassembled WGS sequence"/>
</dbReference>
<dbReference type="Gene3D" id="1.10.1740.10">
    <property type="match status" value="1"/>
</dbReference>
<reference evidence="2 3" key="1">
    <citation type="submission" date="2018-02" db="EMBL/GenBank/DDBJ databases">
        <title>Metagenomics reveals mixed infection of spiroplasma and phytoplasma in chicory.</title>
        <authorList>
            <person name="Polano C."/>
            <person name="Moruzzi S."/>
            <person name="Ermacora P."/>
            <person name="Ferrini F."/>
            <person name="Martini M."/>
            <person name="Firrao G."/>
        </authorList>
    </citation>
    <scope>NUCLEOTIDE SEQUENCE [LARGE SCALE GENOMIC DNA]</scope>
    <source>
        <strain evidence="2 3">ChiP</strain>
    </source>
</reference>
<dbReference type="Gene3D" id="1.10.10.10">
    <property type="entry name" value="Winged helix-like DNA-binding domain superfamily/Winged helix DNA-binding domain"/>
    <property type="match status" value="1"/>
</dbReference>
<dbReference type="InterPro" id="IPR014284">
    <property type="entry name" value="RNA_pol_sigma-70_dom"/>
</dbReference>